<evidence type="ECO:0000313" key="5">
    <source>
        <dbReference type="Proteomes" id="UP000245711"/>
    </source>
</evidence>
<evidence type="ECO:0000313" key="4">
    <source>
        <dbReference type="EMBL" id="AWK77045.1"/>
    </source>
</evidence>
<keyword evidence="5" id="KW-1185">Reference proteome</keyword>
<keyword evidence="2" id="KW-0812">Transmembrane</keyword>
<keyword evidence="2" id="KW-0472">Membrane</keyword>
<dbReference type="Proteomes" id="UP000245711">
    <property type="component" value="Plasmid pRB11"/>
</dbReference>
<feature type="region of interest" description="Disordered" evidence="1">
    <location>
        <begin position="1"/>
        <end position="130"/>
    </location>
</feature>
<dbReference type="KEGG" id="roz:CBI38_37300"/>
<evidence type="ECO:0000259" key="3">
    <source>
        <dbReference type="Pfam" id="PF26527"/>
    </source>
</evidence>
<sequence length="337" mass="34350">MTSTEQEMGPMVDSRFDGDNRVDESAIEDWFTAPPSPDSGNTDDAPADPADGVGRTAFSVVEGGNGLEDANAEEDDWFDVTSPILGARPETEPMPHQQGGSEWSDTDSTMGKPWPSDPAADGVGPDSWVVDQHRGDTAARAADETGRSWLSRHRTAVAVGGSITAAVAVLAGVAATAVAAFSAPDNPLPISAVITASSTVAVTPSPAQAAADGVRPWCFGFTGGEPIDGSSPDAGEAAIARFQAAYYVDRDAAKARSFVAEGAVVGTVEQMTEALATLAPGTEHCLLASARGGGAYVVDLFVRPPGGASAHYPQNVATTPGPNGGALITAITVRTGE</sequence>
<geneLocation type="plasmid" evidence="5">
    <name>prb11</name>
</geneLocation>
<proteinExistence type="predicted"/>
<evidence type="ECO:0000256" key="2">
    <source>
        <dbReference type="SAM" id="Phobius"/>
    </source>
</evidence>
<feature type="compositionally biased region" description="Basic and acidic residues" evidence="1">
    <location>
        <begin position="14"/>
        <end position="24"/>
    </location>
</feature>
<dbReference type="Pfam" id="PF26527">
    <property type="entry name" value="DUF8176"/>
    <property type="match status" value="1"/>
</dbReference>
<keyword evidence="2" id="KW-1133">Transmembrane helix</keyword>
<gene>
    <name evidence="4" type="ORF">CBI38_37300</name>
</gene>
<feature type="compositionally biased region" description="Polar residues" evidence="1">
    <location>
        <begin position="98"/>
        <end position="109"/>
    </location>
</feature>
<keyword evidence="4" id="KW-0614">Plasmid</keyword>
<accession>A0A2S2C849</accession>
<dbReference type="InterPro" id="IPR058489">
    <property type="entry name" value="DUF8176"/>
</dbReference>
<protein>
    <recommendedName>
        <fullName evidence="3">DUF8176 domain-containing protein</fullName>
    </recommendedName>
</protein>
<reference evidence="4 5" key="1">
    <citation type="submission" date="2017-05" db="EMBL/GenBank/DDBJ databases">
        <title>Isolation of Rhodococcus sp. S2-17 biodegrading of BP-3.</title>
        <authorList>
            <person name="Lee Y."/>
            <person name="Kim K.H."/>
            <person name="Chun B.H."/>
            <person name="Jung H.S."/>
            <person name="Jeon C.O."/>
        </authorList>
    </citation>
    <scope>NUCLEOTIDE SEQUENCE [LARGE SCALE GENOMIC DNA]</scope>
    <source>
        <strain evidence="4 5">S2-17</strain>
        <plasmid evidence="5">prb11</plasmid>
    </source>
</reference>
<name>A0A2S2C849_9NOCA</name>
<organism evidence="4 5">
    <name type="scientific">Rhodococcus oxybenzonivorans</name>
    <dbReference type="NCBI Taxonomy" id="1990687"/>
    <lineage>
        <taxon>Bacteria</taxon>
        <taxon>Bacillati</taxon>
        <taxon>Actinomycetota</taxon>
        <taxon>Actinomycetes</taxon>
        <taxon>Mycobacteriales</taxon>
        <taxon>Nocardiaceae</taxon>
        <taxon>Rhodococcus</taxon>
    </lineage>
</organism>
<dbReference type="EMBL" id="CP021357">
    <property type="protein sequence ID" value="AWK77045.1"/>
    <property type="molecule type" value="Genomic_DNA"/>
</dbReference>
<feature type="domain" description="DUF8176" evidence="3">
    <location>
        <begin position="229"/>
        <end position="332"/>
    </location>
</feature>
<dbReference type="RefSeq" id="WP_109336443.1">
    <property type="nucleotide sequence ID" value="NZ_CP021357.1"/>
</dbReference>
<dbReference type="OrthoDB" id="4382015at2"/>
<evidence type="ECO:0000256" key="1">
    <source>
        <dbReference type="SAM" id="MobiDB-lite"/>
    </source>
</evidence>
<feature type="transmembrane region" description="Helical" evidence="2">
    <location>
        <begin position="156"/>
        <end position="181"/>
    </location>
</feature>
<dbReference type="AlphaFoldDB" id="A0A2S2C849"/>